<accession>A0A9Q3JED2</accession>
<name>A0A9Q3JED2_9BASI</name>
<dbReference type="EMBL" id="AVOT02069106">
    <property type="protein sequence ID" value="MBW0560110.1"/>
    <property type="molecule type" value="Genomic_DNA"/>
</dbReference>
<organism evidence="2 3">
    <name type="scientific">Austropuccinia psidii MF-1</name>
    <dbReference type="NCBI Taxonomy" id="1389203"/>
    <lineage>
        <taxon>Eukaryota</taxon>
        <taxon>Fungi</taxon>
        <taxon>Dikarya</taxon>
        <taxon>Basidiomycota</taxon>
        <taxon>Pucciniomycotina</taxon>
        <taxon>Pucciniomycetes</taxon>
        <taxon>Pucciniales</taxon>
        <taxon>Sphaerophragmiaceae</taxon>
        <taxon>Austropuccinia</taxon>
    </lineage>
</organism>
<evidence type="ECO:0000313" key="3">
    <source>
        <dbReference type="Proteomes" id="UP000765509"/>
    </source>
</evidence>
<gene>
    <name evidence="2" type="ORF">O181_099825</name>
</gene>
<comment type="caution">
    <text evidence="2">The sequence shown here is derived from an EMBL/GenBank/DDBJ whole genome shotgun (WGS) entry which is preliminary data.</text>
</comment>
<dbReference type="AlphaFoldDB" id="A0A9Q3JED2"/>
<evidence type="ECO:0000256" key="1">
    <source>
        <dbReference type="SAM" id="MobiDB-lite"/>
    </source>
</evidence>
<feature type="region of interest" description="Disordered" evidence="1">
    <location>
        <begin position="1"/>
        <end position="34"/>
    </location>
</feature>
<sequence length="129" mass="14794">MYPHTQLQPHPHMDTHTQVNQHHHPHTHTPTVVSHVSPPNGQFHLTLGPHMLCLCVHVAHPCTHTKTRCIVRRAPTMSPTHAELVHGYTKLGQHIICPWFALQTHTRTRWIVWRAQPVSPPAEAKYFHG</sequence>
<dbReference type="Proteomes" id="UP000765509">
    <property type="component" value="Unassembled WGS sequence"/>
</dbReference>
<evidence type="ECO:0000313" key="2">
    <source>
        <dbReference type="EMBL" id="MBW0560110.1"/>
    </source>
</evidence>
<protein>
    <submittedName>
        <fullName evidence="2">Uncharacterized protein</fullName>
    </submittedName>
</protein>
<reference evidence="2" key="1">
    <citation type="submission" date="2021-03" db="EMBL/GenBank/DDBJ databases">
        <title>Draft genome sequence of rust myrtle Austropuccinia psidii MF-1, a brazilian biotype.</title>
        <authorList>
            <person name="Quecine M.C."/>
            <person name="Pachon D.M.R."/>
            <person name="Bonatelli M.L."/>
            <person name="Correr F.H."/>
            <person name="Franceschini L.M."/>
            <person name="Leite T.F."/>
            <person name="Margarido G.R.A."/>
            <person name="Almeida C.A."/>
            <person name="Ferrarezi J.A."/>
            <person name="Labate C.A."/>
        </authorList>
    </citation>
    <scope>NUCLEOTIDE SEQUENCE</scope>
    <source>
        <strain evidence="2">MF-1</strain>
    </source>
</reference>
<keyword evidence="3" id="KW-1185">Reference proteome</keyword>
<proteinExistence type="predicted"/>